<evidence type="ECO:0000256" key="8">
    <source>
        <dbReference type="ARBA" id="ARBA00037847"/>
    </source>
</evidence>
<comment type="subcellular location">
    <subcellularLocation>
        <location evidence="8">Endomembrane system</location>
        <topology evidence="8">Single-pass membrane protein</topology>
    </subcellularLocation>
</comment>
<dbReference type="GO" id="GO:0005794">
    <property type="term" value="C:Golgi apparatus"/>
    <property type="evidence" value="ECO:0007669"/>
    <property type="project" value="UniProtKB-ARBA"/>
</dbReference>
<dbReference type="Gramene" id="Pp3c1_28970V3.1">
    <property type="protein sequence ID" value="Pp3c1_28970V3.1"/>
    <property type="gene ID" value="Pp3c1_28970"/>
</dbReference>
<dbReference type="InterPro" id="IPR050587">
    <property type="entry name" value="GNT1/Glycosyltrans_8"/>
</dbReference>
<comment type="similarity">
    <text evidence="9">Belongs to the glycosyltransferase 8 family. Glycogenin subfamily.</text>
</comment>
<dbReference type="Pfam" id="PF01501">
    <property type="entry name" value="Glyco_transf_8"/>
    <property type="match status" value="1"/>
</dbReference>
<dbReference type="GO" id="GO:0046872">
    <property type="term" value="F:metal ion binding"/>
    <property type="evidence" value="ECO:0007669"/>
    <property type="project" value="UniProtKB-KW"/>
</dbReference>
<evidence type="ECO:0000256" key="7">
    <source>
        <dbReference type="ARBA" id="ARBA00023316"/>
    </source>
</evidence>
<gene>
    <name evidence="13" type="primary">LOC112279794</name>
    <name evidence="12" type="ORF">PHYPA_001324</name>
</gene>
<evidence type="ECO:0000256" key="2">
    <source>
        <dbReference type="ARBA" id="ARBA00022679"/>
    </source>
</evidence>
<dbReference type="Proteomes" id="UP000006727">
    <property type="component" value="Chromosome 1"/>
</dbReference>
<protein>
    <recommendedName>
        <fullName evidence="10">Hexosyltransferase</fullName>
        <ecNumber evidence="10">2.4.1.-</ecNumber>
    </recommendedName>
</protein>
<keyword evidence="2" id="KW-0808">Transferase</keyword>
<dbReference type="EnsemblPlants" id="Pp3c1_28970V3.1">
    <property type="protein sequence ID" value="Pp3c1_28970V3.1"/>
    <property type="gene ID" value="Pp3c1_28970"/>
</dbReference>
<dbReference type="CDD" id="cd02537">
    <property type="entry name" value="GT8_Glycogenin"/>
    <property type="match status" value="1"/>
</dbReference>
<keyword evidence="14" id="KW-1185">Reference proteome</keyword>
<evidence type="ECO:0000256" key="6">
    <source>
        <dbReference type="ARBA" id="ARBA00023136"/>
    </source>
</evidence>
<sequence length="552" mass="63632">MRNCRPRVRSDPCTSNLPEVNDIDDGGRGASSDGKSITGNVALLLGQNLQLGKRPSIGLLNIGKDEALGWQEYAHGRIPIFFPFAQVNQSLAWSDFYPEWIDEEELFETPMCPSLPFPCVREKTKLDLLVAKVSCQNPQESGGERNVQRLQLFLSAASIASQTGDEAMDVLIISECRPPLNIFPCGELLEHEGKMWLYHVNLVNMRSRLVLPVGSCELSLSINYPEQLAARTGNERRQAYVSMVHTDASYVCGAIVLAHSIRLSGSTRDLVMLVDSSILPEQRRALQAAGWQVREIERIRNPYAEKDRYNEWNYSKFRLWQITEYDKIVFIDSDLLVLRNIDFLFQLPEISATGNDQNRFNSGVMVIEPSNCTFGILLDQIMDTRSYNGGDQGYLNEIFPWWHRLPKRVNFLKHFWSNDTDELETKTRLFGEDPPELYVLHYLGMKPWVCFRDYDCNWNLKEQQKYASDSAHATWFKIHDSMPENLQRQCWLRTLAKAAREVERREAEAGSYSDGHWKIKIRDPRLELCPTPEHCDWEEMIRHWNEPPPQAL</sequence>
<reference evidence="12 14" key="2">
    <citation type="journal article" date="2018" name="Plant J.">
        <title>The Physcomitrella patens chromosome-scale assembly reveals moss genome structure and evolution.</title>
        <authorList>
            <person name="Lang D."/>
            <person name="Ullrich K.K."/>
            <person name="Murat F."/>
            <person name="Fuchs J."/>
            <person name="Jenkins J."/>
            <person name="Haas F.B."/>
            <person name="Piednoel M."/>
            <person name="Gundlach H."/>
            <person name="Van Bel M."/>
            <person name="Meyberg R."/>
            <person name="Vives C."/>
            <person name="Morata J."/>
            <person name="Symeonidi A."/>
            <person name="Hiss M."/>
            <person name="Muchero W."/>
            <person name="Kamisugi Y."/>
            <person name="Saleh O."/>
            <person name="Blanc G."/>
            <person name="Decker E.L."/>
            <person name="van Gessel N."/>
            <person name="Grimwood J."/>
            <person name="Hayes R.D."/>
            <person name="Graham S.W."/>
            <person name="Gunter L.E."/>
            <person name="McDaniel S.F."/>
            <person name="Hoernstein S.N.W."/>
            <person name="Larsson A."/>
            <person name="Li F.W."/>
            <person name="Perroud P.F."/>
            <person name="Phillips J."/>
            <person name="Ranjan P."/>
            <person name="Rokshar D.S."/>
            <person name="Rothfels C.J."/>
            <person name="Schneider L."/>
            <person name="Shu S."/>
            <person name="Stevenson D.W."/>
            <person name="Thummler F."/>
            <person name="Tillich M."/>
            <person name="Villarreal Aguilar J.C."/>
            <person name="Widiez T."/>
            <person name="Wong G.K."/>
            <person name="Wymore A."/>
            <person name="Zhang Y."/>
            <person name="Zimmer A.D."/>
            <person name="Quatrano R.S."/>
            <person name="Mayer K.F.X."/>
            <person name="Goodstein D."/>
            <person name="Casacuberta J.M."/>
            <person name="Vandepoele K."/>
            <person name="Reski R."/>
            <person name="Cuming A.C."/>
            <person name="Tuskan G.A."/>
            <person name="Maumus F."/>
            <person name="Salse J."/>
            <person name="Schmutz J."/>
            <person name="Rensing S.A."/>
        </authorList>
    </citation>
    <scope>NUCLEOTIDE SEQUENCE [LARGE SCALE GENOMIC DNA]</scope>
    <source>
        <strain evidence="13 14">cv. Gransden 2004</strain>
    </source>
</reference>
<evidence type="ECO:0000313" key="12">
    <source>
        <dbReference type="EMBL" id="PNR62899.1"/>
    </source>
</evidence>
<evidence type="ECO:0000313" key="14">
    <source>
        <dbReference type="Proteomes" id="UP000006727"/>
    </source>
</evidence>
<dbReference type="eggNOG" id="KOG1950">
    <property type="taxonomic scope" value="Eukaryota"/>
</dbReference>
<keyword evidence="7" id="KW-0961">Cell wall biogenesis/degradation</keyword>
<dbReference type="HOGENOM" id="CLU_023070_1_0_1"/>
<dbReference type="AlphaFoldDB" id="A9RPM7"/>
<dbReference type="EMBL" id="ABEU02000001">
    <property type="protein sequence ID" value="PNR62899.1"/>
    <property type="molecule type" value="Genomic_DNA"/>
</dbReference>
<dbReference type="FunFam" id="3.90.550.10:FF:000018">
    <property type="entry name" value="Hexosyltransferase"/>
    <property type="match status" value="1"/>
</dbReference>
<dbReference type="STRING" id="3218.A9RPM7"/>
<evidence type="ECO:0000256" key="9">
    <source>
        <dbReference type="ARBA" id="ARBA00038162"/>
    </source>
</evidence>
<dbReference type="InterPro" id="IPR029044">
    <property type="entry name" value="Nucleotide-diphossugar_trans"/>
</dbReference>
<keyword evidence="6" id="KW-0472">Membrane</keyword>
<dbReference type="GO" id="GO:0071555">
    <property type="term" value="P:cell wall organization"/>
    <property type="evidence" value="ECO:0007669"/>
    <property type="project" value="UniProtKB-KW"/>
</dbReference>
<dbReference type="Gene3D" id="3.90.550.10">
    <property type="entry name" value="Spore Coat Polysaccharide Biosynthesis Protein SpsA, Chain A"/>
    <property type="match status" value="1"/>
</dbReference>
<reference evidence="13" key="3">
    <citation type="submission" date="2020-12" db="UniProtKB">
        <authorList>
            <consortium name="EnsemblPlants"/>
        </authorList>
    </citation>
    <scope>IDENTIFICATION</scope>
</reference>
<dbReference type="InterPro" id="IPR002495">
    <property type="entry name" value="Glyco_trans_8"/>
</dbReference>
<evidence type="ECO:0000256" key="5">
    <source>
        <dbReference type="ARBA" id="ARBA00022989"/>
    </source>
</evidence>
<keyword evidence="5" id="KW-1133">Transmembrane helix</keyword>
<evidence type="ECO:0000256" key="11">
    <source>
        <dbReference type="SAM" id="MobiDB-lite"/>
    </source>
</evidence>
<reference evidence="12 14" key="1">
    <citation type="journal article" date="2008" name="Science">
        <title>The Physcomitrella genome reveals evolutionary insights into the conquest of land by plants.</title>
        <authorList>
            <person name="Rensing S."/>
            <person name="Lang D."/>
            <person name="Zimmer A."/>
            <person name="Terry A."/>
            <person name="Salamov A."/>
            <person name="Shapiro H."/>
            <person name="Nishiyama T."/>
            <person name="Perroud P.-F."/>
            <person name="Lindquist E."/>
            <person name="Kamisugi Y."/>
            <person name="Tanahashi T."/>
            <person name="Sakakibara K."/>
            <person name="Fujita T."/>
            <person name="Oishi K."/>
            <person name="Shin-I T."/>
            <person name="Kuroki Y."/>
            <person name="Toyoda A."/>
            <person name="Suzuki Y."/>
            <person name="Hashimoto A."/>
            <person name="Yamaguchi K."/>
            <person name="Sugano A."/>
            <person name="Kohara Y."/>
            <person name="Fujiyama A."/>
            <person name="Anterola A."/>
            <person name="Aoki S."/>
            <person name="Ashton N."/>
            <person name="Barbazuk W.B."/>
            <person name="Barker E."/>
            <person name="Bennetzen J."/>
            <person name="Bezanilla M."/>
            <person name="Blankenship R."/>
            <person name="Cho S.H."/>
            <person name="Dutcher S."/>
            <person name="Estelle M."/>
            <person name="Fawcett J.A."/>
            <person name="Gundlach H."/>
            <person name="Hanada K."/>
            <person name="Heyl A."/>
            <person name="Hicks K.A."/>
            <person name="Hugh J."/>
            <person name="Lohr M."/>
            <person name="Mayer K."/>
            <person name="Melkozernov A."/>
            <person name="Murata T."/>
            <person name="Nelson D."/>
            <person name="Pils B."/>
            <person name="Prigge M."/>
            <person name="Reiss B."/>
            <person name="Renner T."/>
            <person name="Rombauts S."/>
            <person name="Rushton P."/>
            <person name="Sanderfoot A."/>
            <person name="Schween G."/>
            <person name="Shiu S.-H."/>
            <person name="Stueber K."/>
            <person name="Theodoulou F.L."/>
            <person name="Tu H."/>
            <person name="Van de Peer Y."/>
            <person name="Verrier P.J."/>
            <person name="Waters E."/>
            <person name="Wood A."/>
            <person name="Yang L."/>
            <person name="Cove D."/>
            <person name="Cuming A."/>
            <person name="Hasebe M."/>
            <person name="Lucas S."/>
            <person name="Mishler D.B."/>
            <person name="Reski R."/>
            <person name="Grigoriev I."/>
            <person name="Quatrano R.S."/>
            <person name="Boore J.L."/>
        </authorList>
    </citation>
    <scope>NUCLEOTIDE SEQUENCE [LARGE SCALE GENOMIC DNA]</scope>
    <source>
        <strain evidence="13 14">cv. Gransden 2004</strain>
    </source>
</reference>
<proteinExistence type="inferred from homology"/>
<keyword evidence="4" id="KW-0479">Metal-binding</keyword>
<dbReference type="PaxDb" id="3218-PP1S21_381V6.1"/>
<evidence type="ECO:0000256" key="1">
    <source>
        <dbReference type="ARBA" id="ARBA00022676"/>
    </source>
</evidence>
<dbReference type="GO" id="GO:0016757">
    <property type="term" value="F:glycosyltransferase activity"/>
    <property type="evidence" value="ECO:0007669"/>
    <property type="project" value="UniProtKB-KW"/>
</dbReference>
<dbReference type="OMA" id="CNWNADI"/>
<accession>A9RPM7</accession>
<dbReference type="SUPFAM" id="SSF53448">
    <property type="entry name" value="Nucleotide-diphospho-sugar transferases"/>
    <property type="match status" value="1"/>
</dbReference>
<organism evidence="12">
    <name type="scientific">Physcomitrium patens</name>
    <name type="common">Spreading-leaved earth moss</name>
    <name type="synonym">Physcomitrella patens</name>
    <dbReference type="NCBI Taxonomy" id="3218"/>
    <lineage>
        <taxon>Eukaryota</taxon>
        <taxon>Viridiplantae</taxon>
        <taxon>Streptophyta</taxon>
        <taxon>Embryophyta</taxon>
        <taxon>Bryophyta</taxon>
        <taxon>Bryophytina</taxon>
        <taxon>Bryopsida</taxon>
        <taxon>Funariidae</taxon>
        <taxon>Funariales</taxon>
        <taxon>Funariaceae</taxon>
        <taxon>Physcomitrium</taxon>
    </lineage>
</organism>
<name>A9RPM7_PHYPA</name>
<keyword evidence="3" id="KW-0812">Transmembrane</keyword>
<evidence type="ECO:0000256" key="4">
    <source>
        <dbReference type="ARBA" id="ARBA00022723"/>
    </source>
</evidence>
<feature type="region of interest" description="Disordered" evidence="11">
    <location>
        <begin position="1"/>
        <end position="32"/>
    </location>
</feature>
<keyword evidence="1" id="KW-0328">Glycosyltransferase</keyword>
<evidence type="ECO:0000256" key="10">
    <source>
        <dbReference type="RuleBase" id="RU362027"/>
    </source>
</evidence>
<evidence type="ECO:0000313" key="13">
    <source>
        <dbReference type="EnsemblPlants" id="Pp3c1_28970V3.1"/>
    </source>
</evidence>
<evidence type="ECO:0000256" key="3">
    <source>
        <dbReference type="ARBA" id="ARBA00022692"/>
    </source>
</evidence>
<dbReference type="PANTHER" id="PTHR11183">
    <property type="entry name" value="GLYCOGENIN SUBFAMILY MEMBER"/>
    <property type="match status" value="1"/>
</dbReference>
<dbReference type="EC" id="2.4.1.-" evidence="10"/>